<dbReference type="OrthoDB" id="10017208at2759"/>
<dbReference type="Pfam" id="PF20684">
    <property type="entry name" value="Fung_rhodopsin"/>
    <property type="match status" value="1"/>
</dbReference>
<comment type="similarity">
    <text evidence="5">Belongs to the SAT4 family.</text>
</comment>
<feature type="transmembrane region" description="Helical" evidence="6">
    <location>
        <begin position="79"/>
        <end position="97"/>
    </location>
</feature>
<protein>
    <recommendedName>
        <fullName evidence="7">Rhodopsin domain-containing protein</fullName>
    </recommendedName>
</protein>
<feature type="transmembrane region" description="Helical" evidence="6">
    <location>
        <begin position="25"/>
        <end position="50"/>
    </location>
</feature>
<feature type="transmembrane region" description="Helical" evidence="6">
    <location>
        <begin position="109"/>
        <end position="128"/>
    </location>
</feature>
<evidence type="ECO:0000313" key="9">
    <source>
        <dbReference type="Proteomes" id="UP000799779"/>
    </source>
</evidence>
<accession>A0A6A5WJC5</accession>
<dbReference type="PANTHER" id="PTHR33048">
    <property type="entry name" value="PTH11-LIKE INTEGRAL MEMBRANE PROTEIN (AFU_ORTHOLOGUE AFUA_5G11245)"/>
    <property type="match status" value="1"/>
</dbReference>
<organism evidence="8 9">
    <name type="scientific">Amniculicola lignicola CBS 123094</name>
    <dbReference type="NCBI Taxonomy" id="1392246"/>
    <lineage>
        <taxon>Eukaryota</taxon>
        <taxon>Fungi</taxon>
        <taxon>Dikarya</taxon>
        <taxon>Ascomycota</taxon>
        <taxon>Pezizomycotina</taxon>
        <taxon>Dothideomycetes</taxon>
        <taxon>Pleosporomycetidae</taxon>
        <taxon>Pleosporales</taxon>
        <taxon>Amniculicolaceae</taxon>
        <taxon>Amniculicola</taxon>
    </lineage>
</organism>
<keyword evidence="3 6" id="KW-1133">Transmembrane helix</keyword>
<evidence type="ECO:0000256" key="3">
    <source>
        <dbReference type="ARBA" id="ARBA00022989"/>
    </source>
</evidence>
<proteinExistence type="inferred from homology"/>
<dbReference type="AlphaFoldDB" id="A0A6A5WJC5"/>
<name>A0A6A5WJC5_9PLEO</name>
<dbReference type="Proteomes" id="UP000799779">
    <property type="component" value="Unassembled WGS sequence"/>
</dbReference>
<sequence length="173" mass="19372">WTTSTSLVRISMGLLYIRLFPTRTFIIVCWIFILEHVACILATFIAVPLICQPMAFHWDKTIAGGHCGDLKKFYLWNGLQNLVSDVAIIVLPMSVLWKLQLPWSKRVSLSLVFGVGVVICIITMVRSIELARLSAIENTHDYATIGILSILEPLLGIVNCTLPLLRPIVVKVQ</sequence>
<dbReference type="InterPro" id="IPR049326">
    <property type="entry name" value="Rhodopsin_dom_fungi"/>
</dbReference>
<gene>
    <name evidence="8" type="ORF">P154DRAFT_403800</name>
</gene>
<keyword evidence="4 6" id="KW-0472">Membrane</keyword>
<keyword evidence="2 6" id="KW-0812">Transmembrane</keyword>
<reference evidence="8" key="1">
    <citation type="journal article" date="2020" name="Stud. Mycol.">
        <title>101 Dothideomycetes genomes: a test case for predicting lifestyles and emergence of pathogens.</title>
        <authorList>
            <person name="Haridas S."/>
            <person name="Albert R."/>
            <person name="Binder M."/>
            <person name="Bloem J."/>
            <person name="Labutti K."/>
            <person name="Salamov A."/>
            <person name="Andreopoulos B."/>
            <person name="Baker S."/>
            <person name="Barry K."/>
            <person name="Bills G."/>
            <person name="Bluhm B."/>
            <person name="Cannon C."/>
            <person name="Castanera R."/>
            <person name="Culley D."/>
            <person name="Daum C."/>
            <person name="Ezra D."/>
            <person name="Gonzalez J."/>
            <person name="Henrissat B."/>
            <person name="Kuo A."/>
            <person name="Liang C."/>
            <person name="Lipzen A."/>
            <person name="Lutzoni F."/>
            <person name="Magnuson J."/>
            <person name="Mondo S."/>
            <person name="Nolan M."/>
            <person name="Ohm R."/>
            <person name="Pangilinan J."/>
            <person name="Park H.-J."/>
            <person name="Ramirez L."/>
            <person name="Alfaro M."/>
            <person name="Sun H."/>
            <person name="Tritt A."/>
            <person name="Yoshinaga Y."/>
            <person name="Zwiers L.-H."/>
            <person name="Turgeon B."/>
            <person name="Goodwin S."/>
            <person name="Spatafora J."/>
            <person name="Crous P."/>
            <person name="Grigoriev I."/>
        </authorList>
    </citation>
    <scope>NUCLEOTIDE SEQUENCE</scope>
    <source>
        <strain evidence="8">CBS 123094</strain>
    </source>
</reference>
<dbReference type="PANTHER" id="PTHR33048:SF57">
    <property type="entry name" value="INTEGRAL MEMBRANE PROTEIN-RELATED"/>
    <property type="match status" value="1"/>
</dbReference>
<feature type="non-terminal residue" evidence="8">
    <location>
        <position position="1"/>
    </location>
</feature>
<comment type="subcellular location">
    <subcellularLocation>
        <location evidence="1">Membrane</location>
        <topology evidence="1">Multi-pass membrane protein</topology>
    </subcellularLocation>
</comment>
<evidence type="ECO:0000256" key="1">
    <source>
        <dbReference type="ARBA" id="ARBA00004141"/>
    </source>
</evidence>
<dbReference type="GO" id="GO:0016020">
    <property type="term" value="C:membrane"/>
    <property type="evidence" value="ECO:0007669"/>
    <property type="project" value="UniProtKB-SubCell"/>
</dbReference>
<dbReference type="InterPro" id="IPR052337">
    <property type="entry name" value="SAT4-like"/>
</dbReference>
<evidence type="ECO:0000313" key="8">
    <source>
        <dbReference type="EMBL" id="KAF1997766.1"/>
    </source>
</evidence>
<feature type="domain" description="Rhodopsin" evidence="7">
    <location>
        <begin position="3"/>
        <end position="170"/>
    </location>
</feature>
<keyword evidence="9" id="KW-1185">Reference proteome</keyword>
<evidence type="ECO:0000256" key="2">
    <source>
        <dbReference type="ARBA" id="ARBA00022692"/>
    </source>
</evidence>
<evidence type="ECO:0000259" key="7">
    <source>
        <dbReference type="Pfam" id="PF20684"/>
    </source>
</evidence>
<evidence type="ECO:0000256" key="5">
    <source>
        <dbReference type="ARBA" id="ARBA00038359"/>
    </source>
</evidence>
<feature type="transmembrane region" description="Helical" evidence="6">
    <location>
        <begin position="143"/>
        <end position="165"/>
    </location>
</feature>
<feature type="non-terminal residue" evidence="8">
    <location>
        <position position="173"/>
    </location>
</feature>
<dbReference type="EMBL" id="ML977609">
    <property type="protein sequence ID" value="KAF1997766.1"/>
    <property type="molecule type" value="Genomic_DNA"/>
</dbReference>
<evidence type="ECO:0000256" key="4">
    <source>
        <dbReference type="ARBA" id="ARBA00023136"/>
    </source>
</evidence>
<evidence type="ECO:0000256" key="6">
    <source>
        <dbReference type="SAM" id="Phobius"/>
    </source>
</evidence>